<keyword evidence="2" id="KW-0472">Membrane</keyword>
<evidence type="ECO:0000256" key="2">
    <source>
        <dbReference type="SAM" id="Phobius"/>
    </source>
</evidence>
<keyword evidence="1" id="KW-0175">Coiled coil</keyword>
<feature type="coiled-coil region" evidence="1">
    <location>
        <begin position="38"/>
        <end position="72"/>
    </location>
</feature>
<keyword evidence="2" id="KW-1133">Transmembrane helix</keyword>
<accession>A0A1Q8Y8X7</accession>
<protein>
    <submittedName>
        <fullName evidence="3">Putative serine endopeptidase</fullName>
    </submittedName>
</protein>
<sequence>MAVIFANFLIGLGSTIVQNLPKVENNITIESFILPARLDEVSKTIEASRKTARDANEKLQQANLVLSKAQANTQFSREAYSNWLATRSVTQRSEQDPEIISRTAALDQLVGSERSALALVEAQQKIALDANQAMSGAQLEMQALRDGANEQFNSARHGQELRVFLYRLMLTLPLLAVAGWLFVKKRKSTYWPFVWGSFSSRCSPFSSSWCHTCQATEGWCAM</sequence>
<keyword evidence="2" id="KW-0812">Transmembrane</keyword>
<keyword evidence="4" id="KW-1185">Reference proteome</keyword>
<name>A0A1Q8Y8X7_9BURK</name>
<dbReference type="EMBL" id="MSYM01000020">
    <property type="protein sequence ID" value="OLP04439.1"/>
    <property type="molecule type" value="Genomic_DNA"/>
</dbReference>
<dbReference type="Proteomes" id="UP000185911">
    <property type="component" value="Unassembled WGS sequence"/>
</dbReference>
<reference evidence="3 4" key="1">
    <citation type="submission" date="2017-01" db="EMBL/GenBank/DDBJ databases">
        <title>Genome sequence of Rhodoferax antarcticus ANT.BR, a psychrophilic purple nonsulfur bacterium from an Antarctic microbial mat.</title>
        <authorList>
            <person name="Baker J."/>
            <person name="Riester C."/>
            <person name="Skinner B."/>
            <person name="Newell A."/>
            <person name="Swingley W."/>
            <person name="Madigan M."/>
            <person name="Jung D."/>
            <person name="Asao M."/>
            <person name="Chen M."/>
            <person name="Loughlin P."/>
            <person name="Pan H."/>
            <person name="Lin S."/>
            <person name="Li N."/>
            <person name="Shaw J."/>
            <person name="Prado M."/>
            <person name="Sherman C."/>
            <person name="Li X."/>
            <person name="Tang J."/>
            <person name="Blankenship R."/>
            <person name="Zhao T."/>
            <person name="Touchman J."/>
            <person name="Sattley M."/>
        </authorList>
    </citation>
    <scope>NUCLEOTIDE SEQUENCE [LARGE SCALE GENOMIC DNA]</scope>
    <source>
        <strain evidence="3 4">ANT.BR</strain>
    </source>
</reference>
<feature type="transmembrane region" description="Helical" evidence="2">
    <location>
        <begin position="164"/>
        <end position="183"/>
    </location>
</feature>
<comment type="caution">
    <text evidence="3">The sequence shown here is derived from an EMBL/GenBank/DDBJ whole genome shotgun (WGS) entry which is preliminary data.</text>
</comment>
<organism evidence="3 4">
    <name type="scientific">Rhodoferax antarcticus ANT.BR</name>
    <dbReference type="NCBI Taxonomy" id="1111071"/>
    <lineage>
        <taxon>Bacteria</taxon>
        <taxon>Pseudomonadati</taxon>
        <taxon>Pseudomonadota</taxon>
        <taxon>Betaproteobacteria</taxon>
        <taxon>Burkholderiales</taxon>
        <taxon>Comamonadaceae</taxon>
        <taxon>Rhodoferax</taxon>
    </lineage>
</organism>
<evidence type="ECO:0000256" key="1">
    <source>
        <dbReference type="SAM" id="Coils"/>
    </source>
</evidence>
<dbReference type="AlphaFoldDB" id="A0A1Q8Y8X7"/>
<proteinExistence type="predicted"/>
<gene>
    <name evidence="3" type="ORF">BLL52_4271</name>
</gene>
<evidence type="ECO:0000313" key="4">
    <source>
        <dbReference type="Proteomes" id="UP000185911"/>
    </source>
</evidence>
<evidence type="ECO:0000313" key="3">
    <source>
        <dbReference type="EMBL" id="OLP04439.1"/>
    </source>
</evidence>